<feature type="domain" description="Peripheral subunit-binding (PSBD)" evidence="12">
    <location>
        <begin position="118"/>
        <end position="155"/>
    </location>
</feature>
<name>A0A2A4Z9L8_9PROT</name>
<comment type="cofactor">
    <cofactor evidence="1 10">
        <name>(R)-lipoate</name>
        <dbReference type="ChEBI" id="CHEBI:83088"/>
    </cofactor>
</comment>
<dbReference type="InterPro" id="IPR000089">
    <property type="entry name" value="Biotin_lipoyl"/>
</dbReference>
<reference evidence="13" key="2">
    <citation type="journal article" date="2018" name="ISME J.">
        <title>A dynamic microbial community with high functional redundancy inhabits the cold, oxic subseafloor aquifer.</title>
        <authorList>
            <person name="Tully B.J."/>
            <person name="Wheat C.G."/>
            <person name="Glazer B.T."/>
            <person name="Huber J.A."/>
        </authorList>
    </citation>
    <scope>NUCLEOTIDE SEQUENCE</scope>
    <source>
        <strain evidence="13">NORP83</strain>
    </source>
</reference>
<dbReference type="InterPro" id="IPR003016">
    <property type="entry name" value="2-oxoA_DH_lipoyl-BS"/>
</dbReference>
<dbReference type="FunFam" id="3.30.559.10:FF:000007">
    <property type="entry name" value="Dihydrolipoamide acetyltransferase component of pyruvate dehydrogenase complex"/>
    <property type="match status" value="1"/>
</dbReference>
<dbReference type="GO" id="GO:0005737">
    <property type="term" value="C:cytoplasm"/>
    <property type="evidence" value="ECO:0007669"/>
    <property type="project" value="TreeGrafter"/>
</dbReference>
<dbReference type="Gene3D" id="3.30.559.10">
    <property type="entry name" value="Chloramphenicol acetyltransferase-like domain"/>
    <property type="match status" value="1"/>
</dbReference>
<dbReference type="EMBL" id="NVUS01000001">
    <property type="protein sequence ID" value="PCJ03692.1"/>
    <property type="molecule type" value="Genomic_DNA"/>
</dbReference>
<dbReference type="InterPro" id="IPR001078">
    <property type="entry name" value="2-oxoacid_DH_actylTfrase"/>
</dbReference>
<evidence type="ECO:0000256" key="7">
    <source>
        <dbReference type="ARBA" id="ARBA00022823"/>
    </source>
</evidence>
<dbReference type="GO" id="GO:0004149">
    <property type="term" value="F:dihydrolipoyllysine-residue succinyltransferase activity"/>
    <property type="evidence" value="ECO:0007669"/>
    <property type="project" value="UniProtKB-EC"/>
</dbReference>
<dbReference type="InterPro" id="IPR023213">
    <property type="entry name" value="CAT-like_dom_sf"/>
</dbReference>
<keyword evidence="8 10" id="KW-0012">Acyltransferase</keyword>
<dbReference type="InterPro" id="IPR036625">
    <property type="entry name" value="E3-bd_dom_sf"/>
</dbReference>
<dbReference type="SUPFAM" id="SSF47005">
    <property type="entry name" value="Peripheral subunit-binding domain of 2-oxo acid dehydrogenase complex"/>
    <property type="match status" value="1"/>
</dbReference>
<dbReference type="InterPro" id="IPR011053">
    <property type="entry name" value="Single_hybrid_motif"/>
</dbReference>
<dbReference type="InterPro" id="IPR004167">
    <property type="entry name" value="PSBD"/>
</dbReference>
<evidence type="ECO:0000259" key="12">
    <source>
        <dbReference type="PROSITE" id="PS51826"/>
    </source>
</evidence>
<keyword evidence="6 10" id="KW-0808">Transferase</keyword>
<comment type="function">
    <text evidence="2">E2 component of the 2-oxoglutarate dehydrogenase (OGDH) complex which catalyzes the second step in the conversion of 2-oxoglutarate to succinyl-CoA and CO(2).</text>
</comment>
<evidence type="ECO:0000259" key="11">
    <source>
        <dbReference type="PROSITE" id="PS50968"/>
    </source>
</evidence>
<dbReference type="SUPFAM" id="SSF51230">
    <property type="entry name" value="Single hybrid motif"/>
    <property type="match status" value="1"/>
</dbReference>
<comment type="similarity">
    <text evidence="4 10">Belongs to the 2-oxoacid dehydrogenase family.</text>
</comment>
<dbReference type="SUPFAM" id="SSF52777">
    <property type="entry name" value="CoA-dependent acyltransferases"/>
    <property type="match status" value="1"/>
</dbReference>
<dbReference type="GO" id="GO:0031405">
    <property type="term" value="F:lipoic acid binding"/>
    <property type="evidence" value="ECO:0007669"/>
    <property type="project" value="TreeGrafter"/>
</dbReference>
<dbReference type="Pfam" id="PF00198">
    <property type="entry name" value="2-oxoacid_dh"/>
    <property type="match status" value="1"/>
</dbReference>
<dbReference type="InterPro" id="IPR050743">
    <property type="entry name" value="2-oxoacid_DH_E2_comp"/>
</dbReference>
<dbReference type="Pfam" id="PF00364">
    <property type="entry name" value="Biotin_lipoyl"/>
    <property type="match status" value="1"/>
</dbReference>
<dbReference type="PANTHER" id="PTHR43178:SF5">
    <property type="entry name" value="LIPOAMIDE ACYLTRANSFERASE COMPONENT OF BRANCHED-CHAIN ALPHA-KETO ACID DEHYDROGENASE COMPLEX, MITOCHONDRIAL"/>
    <property type="match status" value="1"/>
</dbReference>
<dbReference type="Gene3D" id="4.10.320.10">
    <property type="entry name" value="E3-binding domain"/>
    <property type="match status" value="1"/>
</dbReference>
<evidence type="ECO:0000256" key="6">
    <source>
        <dbReference type="ARBA" id="ARBA00022679"/>
    </source>
</evidence>
<dbReference type="GO" id="GO:0016407">
    <property type="term" value="F:acetyltransferase activity"/>
    <property type="evidence" value="ECO:0007669"/>
    <property type="project" value="TreeGrafter"/>
</dbReference>
<evidence type="ECO:0000256" key="5">
    <source>
        <dbReference type="ARBA" id="ARBA00011666"/>
    </source>
</evidence>
<gene>
    <name evidence="13" type="ORF">COB13_00170</name>
</gene>
<dbReference type="PROSITE" id="PS51826">
    <property type="entry name" value="PSBD"/>
    <property type="match status" value="1"/>
</dbReference>
<accession>A0A2A4Z9L8</accession>
<evidence type="ECO:0000256" key="9">
    <source>
        <dbReference type="ARBA" id="ARBA00052761"/>
    </source>
</evidence>
<evidence type="ECO:0000256" key="1">
    <source>
        <dbReference type="ARBA" id="ARBA00001938"/>
    </source>
</evidence>
<dbReference type="Pfam" id="PF02817">
    <property type="entry name" value="E3_binding"/>
    <property type="match status" value="1"/>
</dbReference>
<keyword evidence="7 10" id="KW-0450">Lipoyl</keyword>
<comment type="caution">
    <text evidence="13">The sequence shown here is derived from an EMBL/GenBank/DDBJ whole genome shotgun (WGS) entry which is preliminary data.</text>
</comment>
<feature type="domain" description="Lipoyl-binding" evidence="11">
    <location>
        <begin position="3"/>
        <end position="78"/>
    </location>
</feature>
<evidence type="ECO:0000256" key="10">
    <source>
        <dbReference type="RuleBase" id="RU003423"/>
    </source>
</evidence>
<comment type="pathway">
    <text evidence="3">Amino-acid degradation; L-lysine degradation via saccharopine pathway; glutaryl-CoA from L-lysine: step 6/6.</text>
</comment>
<protein>
    <recommendedName>
        <fullName evidence="10">Dihydrolipoamide acetyltransferase component of pyruvate dehydrogenase complex</fullName>
        <ecNumber evidence="10">2.3.1.-</ecNumber>
    </recommendedName>
</protein>
<dbReference type="AlphaFoldDB" id="A0A2A4Z9L8"/>
<reference key="1">
    <citation type="submission" date="2017-08" db="EMBL/GenBank/DDBJ databases">
        <title>A dynamic microbial community with high functional redundancy inhabits the cold, oxic subseafloor aquifer.</title>
        <authorList>
            <person name="Tully B.J."/>
            <person name="Wheat C.G."/>
            <person name="Glazer B.T."/>
            <person name="Huber J.A."/>
        </authorList>
    </citation>
    <scope>NUCLEOTIDE SEQUENCE [LARGE SCALE GENOMIC DNA]</scope>
</reference>
<evidence type="ECO:0000256" key="8">
    <source>
        <dbReference type="ARBA" id="ARBA00023315"/>
    </source>
</evidence>
<dbReference type="PROSITE" id="PS00189">
    <property type="entry name" value="LIPOYL"/>
    <property type="match status" value="1"/>
</dbReference>
<dbReference type="PANTHER" id="PTHR43178">
    <property type="entry name" value="DIHYDROLIPOAMIDE ACETYLTRANSFERASE COMPONENT OF PYRUVATE DEHYDROGENASE COMPLEX"/>
    <property type="match status" value="1"/>
</dbReference>
<evidence type="ECO:0000256" key="4">
    <source>
        <dbReference type="ARBA" id="ARBA00007317"/>
    </source>
</evidence>
<evidence type="ECO:0000256" key="3">
    <source>
        <dbReference type="ARBA" id="ARBA00005145"/>
    </source>
</evidence>
<dbReference type="PROSITE" id="PS50968">
    <property type="entry name" value="BIOTINYL_LIPOYL"/>
    <property type="match status" value="1"/>
</dbReference>
<comment type="catalytic activity">
    <reaction evidence="9">
        <text>N(6)-[(R)-dihydrolipoyl]-L-lysyl-[protein] + succinyl-CoA = N(6)-[(R)-S(8)-succinyldihydrolipoyl]-L-lysyl-[protein] + CoA</text>
        <dbReference type="Rhea" id="RHEA:15213"/>
        <dbReference type="Rhea" id="RHEA-COMP:10475"/>
        <dbReference type="Rhea" id="RHEA-COMP:20092"/>
        <dbReference type="ChEBI" id="CHEBI:57287"/>
        <dbReference type="ChEBI" id="CHEBI:57292"/>
        <dbReference type="ChEBI" id="CHEBI:83100"/>
        <dbReference type="ChEBI" id="CHEBI:83120"/>
        <dbReference type="EC" id="2.3.1.61"/>
    </reaction>
</comment>
<dbReference type="Gene3D" id="2.40.50.100">
    <property type="match status" value="1"/>
</dbReference>
<proteinExistence type="inferred from homology"/>
<organism evidence="13">
    <name type="scientific">OCS116 cluster bacterium</name>
    <dbReference type="NCBI Taxonomy" id="2030921"/>
    <lineage>
        <taxon>Bacteria</taxon>
        <taxon>Pseudomonadati</taxon>
        <taxon>Pseudomonadota</taxon>
        <taxon>Alphaproteobacteria</taxon>
        <taxon>OCS116 cluster</taxon>
    </lineage>
</organism>
<sequence>MAVFDFLLPDLGEGVVTSEIVELNVKLGQIVVEDDVLIAMMTDKATVELPSPVDGKIIKIAGGVGDIVNVGEVLFSFDVSDEAEISSPSAKTADIAPPIPEKAPEKPVIAQQNSNDILASPSLRRRAADADIDLSLIVGSGPAGRLTHADLDGFIASGGTYISQVKHQSPSSEANITGKTIKTGINEFPMRGVRRKIAEAMEISKLHIPHYTYVEEVDLTDLEKLRGQLNVERNDSQAKLTLLPFMMQAIVKAVAKFPECNAHYDAKNQMIKQFEAVHIGMAANTPNGLMVPVIKHAEAMDIWDYAAKISELAEKARNLTASRDEMSGSTITITSLGKMGGIVTTPIINAPEVCIIGNNKLVERPMVINGEIVIRKMMNISASFDHRIVDGYEGAQMVQYIKSLLEVPATLFMGDV</sequence>
<comment type="subunit">
    <text evidence="5">Forms a 24-polypeptide structural core with octahedral symmetry. Part of the 2-oxoglutarate dehydrogenase (OGDH) complex composed of E1 (2-oxoglutarate dehydrogenase), E2 (dihydrolipoamide succinyltransferase) and E3 (dihydrolipoamide dehydrogenase); the complex contains multiple copies of the three enzymatic components (E1, E2 and E3).</text>
</comment>
<dbReference type="CDD" id="cd06849">
    <property type="entry name" value="lipoyl_domain"/>
    <property type="match status" value="1"/>
</dbReference>
<evidence type="ECO:0000256" key="2">
    <source>
        <dbReference type="ARBA" id="ARBA00004052"/>
    </source>
</evidence>
<dbReference type="EC" id="2.3.1.-" evidence="10"/>
<evidence type="ECO:0000313" key="13">
    <source>
        <dbReference type="EMBL" id="PCJ03692.1"/>
    </source>
</evidence>